<dbReference type="CDD" id="cd06848">
    <property type="entry name" value="GCS_H"/>
    <property type="match status" value="1"/>
</dbReference>
<gene>
    <name evidence="3" type="primary">gcvH</name>
    <name evidence="6" type="ORF">SAMN05660742_105200</name>
</gene>
<dbReference type="Proteomes" id="UP000199662">
    <property type="component" value="Unassembled WGS sequence"/>
</dbReference>
<dbReference type="NCBIfam" id="TIGR00527">
    <property type="entry name" value="gcvH"/>
    <property type="match status" value="1"/>
</dbReference>
<evidence type="ECO:0000313" key="7">
    <source>
        <dbReference type="Proteomes" id="UP000199662"/>
    </source>
</evidence>
<protein>
    <recommendedName>
        <fullName evidence="3">Glycine cleavage system H protein</fullName>
    </recommendedName>
</protein>
<dbReference type="PROSITE" id="PS00189">
    <property type="entry name" value="LIPOYL"/>
    <property type="match status" value="1"/>
</dbReference>
<dbReference type="Pfam" id="PF01597">
    <property type="entry name" value="GCV_H"/>
    <property type="match status" value="1"/>
</dbReference>
<dbReference type="PANTHER" id="PTHR11715:SF3">
    <property type="entry name" value="GLYCINE CLEAVAGE SYSTEM H PROTEIN-RELATED"/>
    <property type="match status" value="1"/>
</dbReference>
<name>A0A1H6XYZ7_9FIRM</name>
<dbReference type="PANTHER" id="PTHR11715">
    <property type="entry name" value="GLYCINE CLEAVAGE SYSTEM H PROTEIN"/>
    <property type="match status" value="1"/>
</dbReference>
<feature type="domain" description="Lipoyl-binding" evidence="5">
    <location>
        <begin position="22"/>
        <end position="104"/>
    </location>
</feature>
<keyword evidence="2 3" id="KW-0450">Lipoyl</keyword>
<evidence type="ECO:0000256" key="1">
    <source>
        <dbReference type="ARBA" id="ARBA00009249"/>
    </source>
</evidence>
<dbReference type="GO" id="GO:0009249">
    <property type="term" value="P:protein lipoylation"/>
    <property type="evidence" value="ECO:0007669"/>
    <property type="project" value="TreeGrafter"/>
</dbReference>
<dbReference type="InterPro" id="IPR017453">
    <property type="entry name" value="GCV_H_sub"/>
</dbReference>
<dbReference type="GO" id="GO:0005829">
    <property type="term" value="C:cytosol"/>
    <property type="evidence" value="ECO:0007669"/>
    <property type="project" value="TreeGrafter"/>
</dbReference>
<dbReference type="GO" id="GO:0005960">
    <property type="term" value="C:glycine cleavage complex"/>
    <property type="evidence" value="ECO:0007669"/>
    <property type="project" value="InterPro"/>
</dbReference>
<dbReference type="GO" id="GO:0019464">
    <property type="term" value="P:glycine decarboxylation via glycine cleavage system"/>
    <property type="evidence" value="ECO:0007669"/>
    <property type="project" value="UniProtKB-UniRule"/>
</dbReference>
<dbReference type="STRING" id="84035.SAMN05660742_105200"/>
<dbReference type="InterPro" id="IPR033753">
    <property type="entry name" value="GCV_H/Fam206"/>
</dbReference>
<evidence type="ECO:0000256" key="2">
    <source>
        <dbReference type="ARBA" id="ARBA00022823"/>
    </source>
</evidence>
<dbReference type="HAMAP" id="MF_00272">
    <property type="entry name" value="GcvH"/>
    <property type="match status" value="1"/>
</dbReference>
<evidence type="ECO:0000256" key="4">
    <source>
        <dbReference type="PIRSR" id="PIRSR617453-50"/>
    </source>
</evidence>
<dbReference type="InterPro" id="IPR002930">
    <property type="entry name" value="GCV_H"/>
</dbReference>
<dbReference type="PROSITE" id="PS50968">
    <property type="entry name" value="BIOTINYL_LIPOYL"/>
    <property type="match status" value="1"/>
</dbReference>
<dbReference type="InterPro" id="IPR000089">
    <property type="entry name" value="Biotin_lipoyl"/>
</dbReference>
<keyword evidence="7" id="KW-1185">Reference proteome</keyword>
<proteinExistence type="inferred from homology"/>
<organism evidence="6 7">
    <name type="scientific">Propionispira arboris</name>
    <dbReference type="NCBI Taxonomy" id="84035"/>
    <lineage>
        <taxon>Bacteria</taxon>
        <taxon>Bacillati</taxon>
        <taxon>Bacillota</taxon>
        <taxon>Negativicutes</taxon>
        <taxon>Selenomonadales</taxon>
        <taxon>Selenomonadaceae</taxon>
        <taxon>Propionispira</taxon>
    </lineage>
</organism>
<comment type="similarity">
    <text evidence="1 3">Belongs to the GcvH family.</text>
</comment>
<evidence type="ECO:0000259" key="5">
    <source>
        <dbReference type="PROSITE" id="PS50968"/>
    </source>
</evidence>
<evidence type="ECO:0000313" key="6">
    <source>
        <dbReference type="EMBL" id="SEJ30070.1"/>
    </source>
</evidence>
<dbReference type="RefSeq" id="WP_091830436.1">
    <property type="nucleotide sequence ID" value="NZ_FNZK01000005.1"/>
</dbReference>
<evidence type="ECO:0000256" key="3">
    <source>
        <dbReference type="HAMAP-Rule" id="MF_00272"/>
    </source>
</evidence>
<comment type="function">
    <text evidence="3">The glycine cleavage system catalyzes the degradation of glycine. The H protein shuttles the methylamine group of glycine from the P protein to the T protein.</text>
</comment>
<dbReference type="Gene3D" id="2.40.50.100">
    <property type="match status" value="1"/>
</dbReference>
<dbReference type="SUPFAM" id="SSF51230">
    <property type="entry name" value="Single hybrid motif"/>
    <property type="match status" value="1"/>
</dbReference>
<comment type="subunit">
    <text evidence="3">The glycine cleavage system is composed of four proteins: P, T, L and H.</text>
</comment>
<dbReference type="AlphaFoldDB" id="A0A1H6XYZ7"/>
<feature type="modified residue" description="N6-lipoyllysine" evidence="3 4">
    <location>
        <position position="63"/>
    </location>
</feature>
<dbReference type="EMBL" id="FNZK01000005">
    <property type="protein sequence ID" value="SEJ30070.1"/>
    <property type="molecule type" value="Genomic_DNA"/>
</dbReference>
<accession>A0A1H6XYZ7</accession>
<sequence>MNIPAELKYSRDHEWVKIEGNQATVGITDYAQSQLGDVVFVEVPIADTSVVVGAGFCVVESVKAVSDIYAPVGGEIVKINDALTDTPEIMNEDPYGEGWIAVIKIADQADLDNLLSSEEYEKFITEEGN</sequence>
<dbReference type="NCBIfam" id="NF002270">
    <property type="entry name" value="PRK01202.1"/>
    <property type="match status" value="1"/>
</dbReference>
<dbReference type="InterPro" id="IPR011053">
    <property type="entry name" value="Single_hybrid_motif"/>
</dbReference>
<dbReference type="InterPro" id="IPR003016">
    <property type="entry name" value="2-oxoA_DH_lipoyl-BS"/>
</dbReference>
<reference evidence="6 7" key="1">
    <citation type="submission" date="2016-10" db="EMBL/GenBank/DDBJ databases">
        <authorList>
            <person name="de Groot N.N."/>
        </authorList>
    </citation>
    <scope>NUCLEOTIDE SEQUENCE [LARGE SCALE GENOMIC DNA]</scope>
    <source>
        <strain evidence="6 7">DSM 2179</strain>
    </source>
</reference>
<comment type="cofactor">
    <cofactor evidence="3">
        <name>(R)-lipoate</name>
        <dbReference type="ChEBI" id="CHEBI:83088"/>
    </cofactor>
    <text evidence="3">Binds 1 lipoyl cofactor covalently.</text>
</comment>